<dbReference type="InterPro" id="IPR005532">
    <property type="entry name" value="SUMF_dom"/>
</dbReference>
<keyword evidence="2" id="KW-0472">Membrane</keyword>
<name>A0A5K7YQC7_9BACT</name>
<dbReference type="InterPro" id="IPR016187">
    <property type="entry name" value="CTDL_fold"/>
</dbReference>
<evidence type="ECO:0000256" key="1">
    <source>
        <dbReference type="SAM" id="MobiDB-lite"/>
    </source>
</evidence>
<dbReference type="Pfam" id="PF08308">
    <property type="entry name" value="PEGA"/>
    <property type="match status" value="3"/>
</dbReference>
<evidence type="ECO:0008006" key="7">
    <source>
        <dbReference type="Google" id="ProtNLM"/>
    </source>
</evidence>
<protein>
    <recommendedName>
        <fullName evidence="7">PEGA domain-containing protein</fullName>
    </recommendedName>
</protein>
<evidence type="ECO:0000259" key="3">
    <source>
        <dbReference type="Pfam" id="PF03781"/>
    </source>
</evidence>
<accession>A0A5K7YQC7</accession>
<reference evidence="5 6" key="1">
    <citation type="submission" date="2019-11" db="EMBL/GenBank/DDBJ databases">
        <title>Comparative genomics of hydrocarbon-degrading Desulfosarcina strains.</title>
        <authorList>
            <person name="Watanabe M."/>
            <person name="Kojima H."/>
            <person name="Fukui M."/>
        </authorList>
    </citation>
    <scope>NUCLEOTIDE SEQUENCE [LARGE SCALE GENOMIC DNA]</scope>
    <source>
        <strain evidence="5 6">PL12</strain>
    </source>
</reference>
<dbReference type="Proteomes" id="UP000427906">
    <property type="component" value="Chromosome"/>
</dbReference>
<feature type="transmembrane region" description="Helical" evidence="2">
    <location>
        <begin position="47"/>
        <end position="71"/>
    </location>
</feature>
<dbReference type="Pfam" id="PF03781">
    <property type="entry name" value="FGE-sulfatase"/>
    <property type="match status" value="1"/>
</dbReference>
<dbReference type="PANTHER" id="PTHR36194:SF1">
    <property type="entry name" value="S-LAYER-LIKE PROTEIN"/>
    <property type="match status" value="1"/>
</dbReference>
<keyword evidence="2" id="KW-0812">Transmembrane</keyword>
<proteinExistence type="predicted"/>
<dbReference type="SUPFAM" id="SSF56436">
    <property type="entry name" value="C-type lectin-like"/>
    <property type="match status" value="1"/>
</dbReference>
<dbReference type="PANTHER" id="PTHR36194">
    <property type="entry name" value="S-LAYER-LIKE PROTEIN"/>
    <property type="match status" value="1"/>
</dbReference>
<keyword evidence="6" id="KW-1185">Reference proteome</keyword>
<evidence type="ECO:0000313" key="5">
    <source>
        <dbReference type="EMBL" id="BBO68514.1"/>
    </source>
</evidence>
<sequence length="712" mass="78130">MKKSIDHDQDPRAMPSEIESRSESAETIEPIPFRPASRPRRPGRAAVLKWLLTATAGTLLIFLVAGTWFVFTARRVALDITPQPEQIRIDGGITAPGAGDSRLMRPGRYTLYAKKPCYRPLRHAFTVTTARTQTVQAAMARLNGRLALEIRTKGETATALTGLRVYVDDVAVTAGAFDALDLPAGSRRIRIRADRHQDYSADITIEGCDVRQTHRAVLVPDWSAVTVDSMPAGATVAVDDREMGRTPLRMELTAGTYEVALRLAGYRTWRTRLAVRADQPLSIEDVVLQPADGSLAVTSTPTGATVMAGARYAGLTPLTIALAPGAAHTLKISKTGYQTATRRVTLDPGAEQHLSVTLDARLGTVRFTVQPPDAELAVNGRNMGSLPASMRMPAVEHRIEISKPGYQTHRTRITPRPGFDQEIRIALKKKETATAVPGESITAAGGYTLRLIRPKAFTMGSSRRQQGRRSNETLREIELSRPFYMGVREVSNAQFRQFQSRHRSGAFKTKTLNGSGQPVVRVTWQQAALFCNWLSARESLPPVYEKTAGGVVAVKPMGTGYRLPTEAEWEYCARFRNNRATARYPWGKGFPPPAGAGNFADRSARDLLPVPLSGYNDGYPATAPTGQFTASPQGLFDLAGNVAEWCHDYYSIISGHAGKRHVDPTGPAEGRHHIVRGSSFKHAGISELRSAFRDYSDDRRDDLGFRVCRYAR</sequence>
<dbReference type="RefSeq" id="WP_155316669.1">
    <property type="nucleotide sequence ID" value="NZ_AP021874.1"/>
</dbReference>
<feature type="domain" description="PEGA" evidence="4">
    <location>
        <begin position="222"/>
        <end position="283"/>
    </location>
</feature>
<keyword evidence="2" id="KW-1133">Transmembrane helix</keyword>
<dbReference type="InterPro" id="IPR042095">
    <property type="entry name" value="SUMF_sf"/>
</dbReference>
<dbReference type="Gene3D" id="3.90.1580.10">
    <property type="entry name" value="paralog of FGE (formylglycine-generating enzyme)"/>
    <property type="match status" value="1"/>
</dbReference>
<dbReference type="EMBL" id="AP021874">
    <property type="protein sequence ID" value="BBO68514.1"/>
    <property type="molecule type" value="Genomic_DNA"/>
</dbReference>
<feature type="domain" description="Sulfatase-modifying factor enzyme-like" evidence="3">
    <location>
        <begin position="456"/>
        <end position="708"/>
    </location>
</feature>
<evidence type="ECO:0000313" key="6">
    <source>
        <dbReference type="Proteomes" id="UP000427906"/>
    </source>
</evidence>
<feature type="region of interest" description="Disordered" evidence="1">
    <location>
        <begin position="1"/>
        <end position="40"/>
    </location>
</feature>
<dbReference type="OrthoDB" id="9768004at2"/>
<dbReference type="AlphaFoldDB" id="A0A5K7YQC7"/>
<feature type="domain" description="PEGA" evidence="4">
    <location>
        <begin position="293"/>
        <end position="359"/>
    </location>
</feature>
<organism evidence="5 6">
    <name type="scientific">Desulfosarcina alkanivorans</name>
    <dbReference type="NCBI Taxonomy" id="571177"/>
    <lineage>
        <taxon>Bacteria</taxon>
        <taxon>Pseudomonadati</taxon>
        <taxon>Thermodesulfobacteriota</taxon>
        <taxon>Desulfobacteria</taxon>
        <taxon>Desulfobacterales</taxon>
        <taxon>Desulfosarcinaceae</taxon>
        <taxon>Desulfosarcina</taxon>
    </lineage>
</organism>
<dbReference type="KEGG" id="dalk:DSCA_24440"/>
<gene>
    <name evidence="5" type="ORF">DSCA_24440</name>
</gene>
<feature type="domain" description="PEGA" evidence="4">
    <location>
        <begin position="363"/>
        <end position="430"/>
    </location>
</feature>
<feature type="compositionally biased region" description="Basic and acidic residues" evidence="1">
    <location>
        <begin position="1"/>
        <end position="11"/>
    </location>
</feature>
<dbReference type="InterPro" id="IPR013229">
    <property type="entry name" value="PEGA"/>
</dbReference>
<evidence type="ECO:0000259" key="4">
    <source>
        <dbReference type="Pfam" id="PF08308"/>
    </source>
</evidence>
<evidence type="ECO:0000256" key="2">
    <source>
        <dbReference type="SAM" id="Phobius"/>
    </source>
</evidence>